<sequence length="69" mass="8479">MDKLVKFSDLEDGHPAIQYLEKRQIPKIHWDKLYFAEKFYEWSHTIFPEKFKSINIDYPRLVIPFFDKS</sequence>
<name>A0A382FTE9_9ZZZZ</name>
<gene>
    <name evidence="1" type="ORF">METZ01_LOCUS219210</name>
</gene>
<proteinExistence type="predicted"/>
<organism evidence="1">
    <name type="scientific">marine metagenome</name>
    <dbReference type="NCBI Taxonomy" id="408172"/>
    <lineage>
        <taxon>unclassified sequences</taxon>
        <taxon>metagenomes</taxon>
        <taxon>ecological metagenomes</taxon>
    </lineage>
</organism>
<evidence type="ECO:0000313" key="1">
    <source>
        <dbReference type="EMBL" id="SVB66356.1"/>
    </source>
</evidence>
<dbReference type="AlphaFoldDB" id="A0A382FTE9"/>
<feature type="non-terminal residue" evidence="1">
    <location>
        <position position="69"/>
    </location>
</feature>
<accession>A0A382FTE9</accession>
<reference evidence="1" key="1">
    <citation type="submission" date="2018-05" db="EMBL/GenBank/DDBJ databases">
        <authorList>
            <person name="Lanie J.A."/>
            <person name="Ng W.-L."/>
            <person name="Kazmierczak K.M."/>
            <person name="Andrzejewski T.M."/>
            <person name="Davidsen T.M."/>
            <person name="Wayne K.J."/>
            <person name="Tettelin H."/>
            <person name="Glass J.I."/>
            <person name="Rusch D."/>
            <person name="Podicherti R."/>
            <person name="Tsui H.-C.T."/>
            <person name="Winkler M.E."/>
        </authorList>
    </citation>
    <scope>NUCLEOTIDE SEQUENCE</scope>
</reference>
<dbReference type="EMBL" id="UINC01051782">
    <property type="protein sequence ID" value="SVB66356.1"/>
    <property type="molecule type" value="Genomic_DNA"/>
</dbReference>
<protein>
    <submittedName>
        <fullName evidence="1">Uncharacterized protein</fullName>
    </submittedName>
</protein>